<accession>A0A286RCJ3</accession>
<dbReference type="EMBL" id="CP018477">
    <property type="protein sequence ID" value="ASV73684.1"/>
    <property type="molecule type" value="Genomic_DNA"/>
</dbReference>
<reference evidence="1 2" key="1">
    <citation type="journal article" name="Front. Microbiol.">
        <title>Sugar Metabolism of the First Thermophilic Planctomycete Thermogutta terrifontis: Comparative Genomic and Transcriptomic Approaches.</title>
        <authorList>
            <person name="Elcheninov A.G."/>
            <person name="Menzel P."/>
            <person name="Gudbergsdottir S.R."/>
            <person name="Slesarev A.I."/>
            <person name="Kadnikov V.V."/>
            <person name="Krogh A."/>
            <person name="Bonch-Osmolovskaya E.A."/>
            <person name="Peng X."/>
            <person name="Kublanov I.V."/>
        </authorList>
    </citation>
    <scope>NUCLEOTIDE SEQUENCE [LARGE SCALE GENOMIC DNA]</scope>
    <source>
        <strain evidence="1 2">R1</strain>
    </source>
</reference>
<name>A0A286RCJ3_9BACT</name>
<organism evidence="1 2">
    <name type="scientific">Thermogutta terrifontis</name>
    <dbReference type="NCBI Taxonomy" id="1331910"/>
    <lineage>
        <taxon>Bacteria</taxon>
        <taxon>Pseudomonadati</taxon>
        <taxon>Planctomycetota</taxon>
        <taxon>Planctomycetia</taxon>
        <taxon>Pirellulales</taxon>
        <taxon>Thermoguttaceae</taxon>
        <taxon>Thermogutta</taxon>
    </lineage>
</organism>
<dbReference type="Gene3D" id="2.180.10.10">
    <property type="entry name" value="RHS repeat-associated core"/>
    <property type="match status" value="1"/>
</dbReference>
<keyword evidence="2" id="KW-1185">Reference proteome</keyword>
<proteinExistence type="predicted"/>
<dbReference type="KEGG" id="ttf:THTE_1082"/>
<protein>
    <recommendedName>
        <fullName evidence="3">RHS repeat-associated core domain-containing protein</fullName>
    </recommendedName>
</protein>
<sequence>MVGIWIITVGRTYPSGVDCLLEHALGYCRVPPQTGATTVVNHLIHDAFGKVTSESNSAVDSLFLFTARPFDSDTQLQNNLNRWYDARVGRWLSEDPIGFSGGDASLYRYVGNAPTEAADPNALKLVHCGNKALGLDKWIHVPDTWRGGDPCAIKLGRLYRVLSVSSDQAKIRSICSSIQAKAKECSARCCEQTMAKFLNAVHDVWLLNIFGYPLGPDTCQRWVFDLERRLDNFGLANPCIQNARLQTFRLEGGILSSRHCTYMIELADGTVIYADNGAWGGDDHIFFPEDIPDGVQPE</sequence>
<dbReference type="InterPro" id="IPR022385">
    <property type="entry name" value="Rhs_assc_core"/>
</dbReference>
<dbReference type="Proteomes" id="UP000215086">
    <property type="component" value="Chromosome"/>
</dbReference>
<evidence type="ECO:0000313" key="1">
    <source>
        <dbReference type="EMBL" id="ASV73684.1"/>
    </source>
</evidence>
<gene>
    <name evidence="1" type="ORF">THTE_1082</name>
</gene>
<dbReference type="AlphaFoldDB" id="A0A286RCJ3"/>
<dbReference type="NCBIfam" id="TIGR03696">
    <property type="entry name" value="Rhs_assc_core"/>
    <property type="match status" value="1"/>
</dbReference>
<evidence type="ECO:0000313" key="2">
    <source>
        <dbReference type="Proteomes" id="UP000215086"/>
    </source>
</evidence>
<evidence type="ECO:0008006" key="3">
    <source>
        <dbReference type="Google" id="ProtNLM"/>
    </source>
</evidence>